<reference evidence="2 3" key="1">
    <citation type="submission" date="2024-01" db="EMBL/GenBank/DDBJ databases">
        <title>Complete genome sequence of Citroniella saccharovorans strain M6.X9, isolated from human fecal sample.</title>
        <authorList>
            <person name="Cheng G."/>
            <person name="Westerholm M."/>
            <person name="Schnurer A."/>
        </authorList>
    </citation>
    <scope>NUCLEOTIDE SEQUENCE [LARGE SCALE GENOMIC DNA]</scope>
    <source>
        <strain evidence="2 3">DSM 29873</strain>
    </source>
</reference>
<evidence type="ECO:0000313" key="2">
    <source>
        <dbReference type="EMBL" id="MEB3429486.1"/>
    </source>
</evidence>
<dbReference type="PANTHER" id="PTHR33744">
    <property type="entry name" value="CARBOHYDRATE DIACID REGULATOR"/>
    <property type="match status" value="1"/>
</dbReference>
<proteinExistence type="predicted"/>
<dbReference type="InterPro" id="IPR042070">
    <property type="entry name" value="PucR_C-HTH_sf"/>
</dbReference>
<gene>
    <name evidence="2" type="ORF">VLK81_05590</name>
</gene>
<dbReference type="EMBL" id="JAYKOT010000003">
    <property type="protein sequence ID" value="MEB3429486.1"/>
    <property type="molecule type" value="Genomic_DNA"/>
</dbReference>
<protein>
    <submittedName>
        <fullName evidence="2">Helix-turn-helix domain-containing protein</fullName>
    </submittedName>
</protein>
<dbReference type="Gene3D" id="1.10.10.2840">
    <property type="entry name" value="PucR C-terminal helix-turn-helix domain"/>
    <property type="match status" value="1"/>
</dbReference>
<comment type="caution">
    <text evidence="2">The sequence shown here is derived from an EMBL/GenBank/DDBJ whole genome shotgun (WGS) entry which is preliminary data.</text>
</comment>
<organism evidence="2 3">
    <name type="scientific">Citroniella saccharovorans</name>
    <dbReference type="NCBI Taxonomy" id="2053367"/>
    <lineage>
        <taxon>Bacteria</taxon>
        <taxon>Bacillati</taxon>
        <taxon>Bacillota</taxon>
        <taxon>Tissierellia</taxon>
        <taxon>Tissierellales</taxon>
        <taxon>Peptoniphilaceae</taxon>
        <taxon>Citroniella</taxon>
    </lineage>
</organism>
<evidence type="ECO:0000259" key="1">
    <source>
        <dbReference type="Pfam" id="PF13556"/>
    </source>
</evidence>
<dbReference type="InterPro" id="IPR025736">
    <property type="entry name" value="PucR_C-HTH_dom"/>
</dbReference>
<dbReference type="Proteomes" id="UP001357733">
    <property type="component" value="Unassembled WGS sequence"/>
</dbReference>
<name>A0AAW9MQY9_9FIRM</name>
<dbReference type="RefSeq" id="WP_324619672.1">
    <property type="nucleotide sequence ID" value="NZ_JAYKOT010000003.1"/>
</dbReference>
<keyword evidence="3" id="KW-1185">Reference proteome</keyword>
<dbReference type="AlphaFoldDB" id="A0AAW9MQY9"/>
<evidence type="ECO:0000313" key="3">
    <source>
        <dbReference type="Proteomes" id="UP001357733"/>
    </source>
</evidence>
<sequence>MNISIHMILEELREYNPVSEINFNQSFTSYKMLEEDIEAEDILYISDVTKFVSVSKKSKKNTFILIDPLNILLEFDIPKTVNIIRITENISLNTLINRIISLFKKYDDFELKIKSSLFSGINLESILVFVYKYLGVELFLHDSKGNVLFRNSNSYKYYPQSIVVSKTIRDGNKALGSLALMKSKILSEDYQLSVFHELGKMLDKVLDQYFNNKKEAFNDLSKLILEHLTINSLFDNELVNNKLRTLGWTSHDTYKLIIIQSSKFENIESIVDYLNDQYKKDTIIVKQDNKYIVLINLEQIDKKVFIKELRLIQEPKKDLKIIISRNFNDIFEIKDQYQFLLNLISKMNDQLIDMDEDVIKILLHIAKKTNYDVYINTEIKKLKAYDLEHDGDLVETLYAYIAYERSLVNTAEKLNVHRNTVVYRVGKINEIINLDLDSPTVRFHSLISLLLLEQDKLLKYN</sequence>
<dbReference type="Pfam" id="PF13556">
    <property type="entry name" value="HTH_30"/>
    <property type="match status" value="1"/>
</dbReference>
<feature type="domain" description="PucR C-terminal helix-turn-helix" evidence="1">
    <location>
        <begin position="393"/>
        <end position="449"/>
    </location>
</feature>
<dbReference type="InterPro" id="IPR051448">
    <property type="entry name" value="CdaR-like_regulators"/>
</dbReference>
<accession>A0AAW9MQY9</accession>
<dbReference type="PANTHER" id="PTHR33744:SF1">
    <property type="entry name" value="DNA-BINDING TRANSCRIPTIONAL ACTIVATOR ADER"/>
    <property type="match status" value="1"/>
</dbReference>